<dbReference type="InterPro" id="IPR011006">
    <property type="entry name" value="CheY-like_superfamily"/>
</dbReference>
<dbReference type="InterPro" id="IPR003661">
    <property type="entry name" value="HisK_dim/P_dom"/>
</dbReference>
<evidence type="ECO:0000256" key="4">
    <source>
        <dbReference type="ARBA" id="ARBA00022553"/>
    </source>
</evidence>
<keyword evidence="5" id="KW-0808">Transferase</keyword>
<dbReference type="GO" id="GO:0000155">
    <property type="term" value="F:phosphorelay sensor kinase activity"/>
    <property type="evidence" value="ECO:0007669"/>
    <property type="project" value="InterPro"/>
</dbReference>
<keyword evidence="5" id="KW-0418">Kinase</keyword>
<dbReference type="CDD" id="cd17580">
    <property type="entry name" value="REC_2_DhkD-like"/>
    <property type="match status" value="1"/>
</dbReference>
<keyword evidence="9" id="KW-0472">Membrane</keyword>
<dbReference type="Gene3D" id="3.30.450.20">
    <property type="entry name" value="PAS domain"/>
    <property type="match status" value="1"/>
</dbReference>
<evidence type="ECO:0000313" key="13">
    <source>
        <dbReference type="Proteomes" id="UP000715781"/>
    </source>
</evidence>
<dbReference type="FunFam" id="3.30.565.10:FF:000010">
    <property type="entry name" value="Sensor histidine kinase RcsC"/>
    <property type="match status" value="1"/>
</dbReference>
<dbReference type="PROSITE" id="PS50109">
    <property type="entry name" value="HIS_KIN"/>
    <property type="match status" value="1"/>
</dbReference>
<dbReference type="Gene3D" id="1.10.287.130">
    <property type="match status" value="1"/>
</dbReference>
<organism evidence="12 13">
    <name type="scientific">Mojavia pulchra JT2-VF2</name>
    <dbReference type="NCBI Taxonomy" id="287848"/>
    <lineage>
        <taxon>Bacteria</taxon>
        <taxon>Bacillati</taxon>
        <taxon>Cyanobacteriota</taxon>
        <taxon>Cyanophyceae</taxon>
        <taxon>Nostocales</taxon>
        <taxon>Nostocaceae</taxon>
    </lineage>
</organism>
<dbReference type="SUPFAM" id="SSF52172">
    <property type="entry name" value="CheY-like"/>
    <property type="match status" value="1"/>
</dbReference>
<dbReference type="PROSITE" id="PS50110">
    <property type="entry name" value="RESPONSE_REGULATORY"/>
    <property type="match status" value="1"/>
</dbReference>
<evidence type="ECO:0000256" key="2">
    <source>
        <dbReference type="ARBA" id="ARBA00006402"/>
    </source>
</evidence>
<dbReference type="InterPro" id="IPR036097">
    <property type="entry name" value="HisK_dim/P_sf"/>
</dbReference>
<gene>
    <name evidence="12" type="ORF">KME32_23195</name>
</gene>
<dbReference type="CDD" id="cd00082">
    <property type="entry name" value="HisKA"/>
    <property type="match status" value="1"/>
</dbReference>
<dbReference type="EMBL" id="JAHHHN010000017">
    <property type="protein sequence ID" value="MBW4563990.1"/>
    <property type="molecule type" value="Genomic_DNA"/>
</dbReference>
<dbReference type="SUPFAM" id="SSF55874">
    <property type="entry name" value="ATPase domain of HSP90 chaperone/DNA topoisomerase II/histidine kinase"/>
    <property type="match status" value="1"/>
</dbReference>
<feature type="domain" description="Response regulatory" evidence="11">
    <location>
        <begin position="660"/>
        <end position="778"/>
    </location>
</feature>
<dbReference type="PANTHER" id="PTHR43547">
    <property type="entry name" value="TWO-COMPONENT HISTIDINE KINASE"/>
    <property type="match status" value="1"/>
</dbReference>
<dbReference type="Pfam" id="PF00072">
    <property type="entry name" value="Response_reg"/>
    <property type="match status" value="1"/>
</dbReference>
<keyword evidence="6" id="KW-0902">Two-component regulatory system</keyword>
<feature type="modified residue" description="4-aspartylphosphate" evidence="8">
    <location>
        <position position="709"/>
    </location>
</feature>
<comment type="similarity">
    <text evidence="2">In the N-terminal section; belongs to the phytochrome family.</text>
</comment>
<reference evidence="12" key="1">
    <citation type="submission" date="2021-05" db="EMBL/GenBank/DDBJ databases">
        <authorList>
            <person name="Pietrasiak N."/>
            <person name="Ward R."/>
            <person name="Stajich J.E."/>
            <person name="Kurbessoian T."/>
        </authorList>
    </citation>
    <scope>NUCLEOTIDE SEQUENCE</scope>
    <source>
        <strain evidence="12">JT2-VF2</strain>
    </source>
</reference>
<evidence type="ECO:0000256" key="3">
    <source>
        <dbReference type="ARBA" id="ARBA00012438"/>
    </source>
</evidence>
<evidence type="ECO:0000259" key="11">
    <source>
        <dbReference type="PROSITE" id="PS50110"/>
    </source>
</evidence>
<evidence type="ECO:0000256" key="1">
    <source>
        <dbReference type="ARBA" id="ARBA00000085"/>
    </source>
</evidence>
<dbReference type="Pfam" id="PF02518">
    <property type="entry name" value="HATPase_c"/>
    <property type="match status" value="1"/>
</dbReference>
<dbReference type="Pfam" id="PF00512">
    <property type="entry name" value="HisKA"/>
    <property type="match status" value="1"/>
</dbReference>
<dbReference type="CDD" id="cd18774">
    <property type="entry name" value="PDC2_HK_sensor"/>
    <property type="match status" value="1"/>
</dbReference>
<dbReference type="InterPro" id="IPR004358">
    <property type="entry name" value="Sig_transdc_His_kin-like_C"/>
</dbReference>
<feature type="transmembrane region" description="Helical" evidence="9">
    <location>
        <begin position="40"/>
        <end position="61"/>
    </location>
</feature>
<dbReference type="InterPro" id="IPR005467">
    <property type="entry name" value="His_kinase_dom"/>
</dbReference>
<accession>A0A951UJ42</accession>
<evidence type="ECO:0000259" key="10">
    <source>
        <dbReference type="PROSITE" id="PS50109"/>
    </source>
</evidence>
<proteinExistence type="inferred from homology"/>
<dbReference type="InterPro" id="IPR036890">
    <property type="entry name" value="HATPase_C_sf"/>
</dbReference>
<dbReference type="AlphaFoldDB" id="A0A951UJ42"/>
<dbReference type="Gene3D" id="3.30.565.10">
    <property type="entry name" value="Histidine kinase-like ATPase, C-terminal domain"/>
    <property type="match status" value="1"/>
</dbReference>
<dbReference type="Proteomes" id="UP000715781">
    <property type="component" value="Unassembled WGS sequence"/>
</dbReference>
<name>A0A951UJ42_9NOST</name>
<comment type="caution">
    <text evidence="12">The sequence shown here is derived from an EMBL/GenBank/DDBJ whole genome shotgun (WGS) entry which is preliminary data.</text>
</comment>
<reference evidence="12" key="2">
    <citation type="journal article" date="2022" name="Microbiol. Resour. Announc.">
        <title>Metagenome Sequencing to Explore Phylogenomics of Terrestrial Cyanobacteria.</title>
        <authorList>
            <person name="Ward R.D."/>
            <person name="Stajich J.E."/>
            <person name="Johansen J.R."/>
            <person name="Huntemann M."/>
            <person name="Clum A."/>
            <person name="Foster B."/>
            <person name="Foster B."/>
            <person name="Roux S."/>
            <person name="Palaniappan K."/>
            <person name="Varghese N."/>
            <person name="Mukherjee S."/>
            <person name="Reddy T.B.K."/>
            <person name="Daum C."/>
            <person name="Copeland A."/>
            <person name="Chen I.A."/>
            <person name="Ivanova N.N."/>
            <person name="Kyrpides N.C."/>
            <person name="Shapiro N."/>
            <person name="Eloe-Fadrosh E.A."/>
            <person name="Pietrasiak N."/>
        </authorList>
    </citation>
    <scope>NUCLEOTIDE SEQUENCE</scope>
    <source>
        <strain evidence="12">JT2-VF2</strain>
    </source>
</reference>
<dbReference type="CDD" id="cd16922">
    <property type="entry name" value="HATPase_EvgS-ArcB-TorS-like"/>
    <property type="match status" value="1"/>
</dbReference>
<keyword evidence="9" id="KW-1133">Transmembrane helix</keyword>
<dbReference type="SUPFAM" id="SSF47384">
    <property type="entry name" value="Homodimeric domain of signal transducing histidine kinase"/>
    <property type="match status" value="1"/>
</dbReference>
<dbReference type="PRINTS" id="PR00344">
    <property type="entry name" value="BCTRLSENSOR"/>
</dbReference>
<dbReference type="SMART" id="SM00388">
    <property type="entry name" value="HisKA"/>
    <property type="match status" value="1"/>
</dbReference>
<dbReference type="PANTHER" id="PTHR43547:SF2">
    <property type="entry name" value="HYBRID SIGNAL TRANSDUCTION HISTIDINE KINASE C"/>
    <property type="match status" value="1"/>
</dbReference>
<sequence>MLAAKSSKTGLLSHWGGGLRKTSINYDTAIFGSRKLSLRWHLVLLVAGALLPVVLFAIAVVHELSLREQQASERRLVLAARSLATDVERETSSAIATLQALAASERLEQEDFKAFYTEAQRMAKTQPTWLGVIVLTPDGRQVLNTSFPFGISLPPVNEPESLRRVVQTHQPTVGYLALGRLKQSWAFPIRVPVMRDGELRYVLTAVITPKALTSVIASQTPTDGEWTRTVVDGHGIVVARTRNPDRFVGKPGTPSFLKRIREKTEGVYRESTLEGAQVYLAFSRTNFSHWTTAVVVPVEVIEGPARRAMLLVVNSGLALLVVSGMGAFVLSRSISQGITSAAAAAEALAKGEYLSIKPSSIKEVALLGESLEFSAALLSQRERERDEHLARAEAARVEAESASRLKDEFLITVSHELRTPLNAILGWAQLLRTRQIAEDKTQRALETIERNAKAQATLVDDLLDTSRIITGKFHLETKLLDLATVVVSAIDSVRHTAEAKGIDLKLQLTADESLVLGDQNRLQQVVWNLLSNAVKFTPSCGQVEVELRQADSQAEVIVRDTGVGMKPEFLPHVFDRFRQADGSTTREFGGLGLGLAIVRHLVELHGGTVQADSDGKGKGATFTIKLPLVTRQENIITPPKVAVNDTSSPHKSSHEFQGVRVLVVDDEPDAQALVATVLTQQGAEVRTCGSAAEAFKEVITWKPDVILSDIGMPQEDGYDFIGKVREWEIKAGGKIPAAAVTAFARPEDRIKAIASGYQTHIPKPIESAELTAVVASLISIKI</sequence>
<protein>
    <recommendedName>
        <fullName evidence="7">Circadian input-output histidine kinase CikA</fullName>
        <ecNumber evidence="3">2.7.13.3</ecNumber>
    </recommendedName>
</protein>
<comment type="catalytic activity">
    <reaction evidence="1">
        <text>ATP + protein L-histidine = ADP + protein N-phospho-L-histidine.</text>
        <dbReference type="EC" id="2.7.13.3"/>
    </reaction>
</comment>
<dbReference type="InterPro" id="IPR001789">
    <property type="entry name" value="Sig_transdc_resp-reg_receiver"/>
</dbReference>
<feature type="domain" description="Histidine kinase" evidence="10">
    <location>
        <begin position="412"/>
        <end position="630"/>
    </location>
</feature>
<evidence type="ECO:0000256" key="5">
    <source>
        <dbReference type="ARBA" id="ARBA00022777"/>
    </source>
</evidence>
<dbReference type="SMART" id="SM00387">
    <property type="entry name" value="HATPase_c"/>
    <property type="match status" value="1"/>
</dbReference>
<keyword evidence="4 8" id="KW-0597">Phosphoprotein</keyword>
<dbReference type="SMART" id="SM00448">
    <property type="entry name" value="REC"/>
    <property type="match status" value="1"/>
</dbReference>
<evidence type="ECO:0000256" key="9">
    <source>
        <dbReference type="SAM" id="Phobius"/>
    </source>
</evidence>
<evidence type="ECO:0000256" key="6">
    <source>
        <dbReference type="ARBA" id="ARBA00023012"/>
    </source>
</evidence>
<evidence type="ECO:0000313" key="12">
    <source>
        <dbReference type="EMBL" id="MBW4563990.1"/>
    </source>
</evidence>
<keyword evidence="9" id="KW-0812">Transmembrane</keyword>
<dbReference type="Gene3D" id="3.40.50.2300">
    <property type="match status" value="1"/>
</dbReference>
<dbReference type="EC" id="2.7.13.3" evidence="3"/>
<dbReference type="InterPro" id="IPR003594">
    <property type="entry name" value="HATPase_dom"/>
</dbReference>
<evidence type="ECO:0000256" key="8">
    <source>
        <dbReference type="PROSITE-ProRule" id="PRU00169"/>
    </source>
</evidence>
<evidence type="ECO:0000256" key="7">
    <source>
        <dbReference type="ARBA" id="ARBA00074306"/>
    </source>
</evidence>